<gene>
    <name evidence="2" type="ORF">NCTC11432_02148</name>
</gene>
<evidence type="ECO:0000313" key="2">
    <source>
        <dbReference type="EMBL" id="VEE07436.1"/>
    </source>
</evidence>
<dbReference type="AlphaFoldDB" id="A0A448B287"/>
<dbReference type="InterPro" id="IPR001279">
    <property type="entry name" value="Metallo-B-lactamas"/>
</dbReference>
<dbReference type="PANTHER" id="PTHR30619">
    <property type="entry name" value="DNA INTERNALIZATION/COMPETENCE PROTEIN COMEC/REC2"/>
    <property type="match status" value="1"/>
</dbReference>
<dbReference type="SUPFAM" id="SSF56281">
    <property type="entry name" value="Metallo-hydrolase/oxidoreductase"/>
    <property type="match status" value="1"/>
</dbReference>
<dbReference type="OrthoDB" id="418728at2"/>
<dbReference type="Proteomes" id="UP000279227">
    <property type="component" value="Chromosome"/>
</dbReference>
<sequence length="357" mass="40369">MTQKTHRISFHFFDIGGGDAIFIRFLGTDSQWHNILIDGGYGKEYKNSFAPLIKEILSSGEQIENWIISHIDRDHIGAVKGFVVDKKIENKQDAVKNFLFNHSPEMIKESNGKISVGDGILLRDFLTANNLLTTVPINTETLPIECFGFKMTILSPTPEKEAAATELWKEEESNGKIGRKENQSDHKKIIEELTGNEFKPDTDPVNGSSIAVLAEFDKVKVLLLADSHPSDIIDSLDALGYNKDRPLPVKFMQLSHHGSKANTCPKLLEIVQTNCYVITGNGIHNRHPDKETIVRIITNERRNSEIIKIHFACDTQELRNIFEVDDDAFERYTFECDYSQIGPDSLELSYLPLTHKI</sequence>
<dbReference type="KEGG" id="cgle:NCTC11432_02148"/>
<dbReference type="Pfam" id="PF00753">
    <property type="entry name" value="Lactamase_B"/>
    <property type="match status" value="1"/>
</dbReference>
<organism evidence="2 3">
    <name type="scientific">Chryseobacterium gleum</name>
    <name type="common">Flavobacterium gleum</name>
    <dbReference type="NCBI Taxonomy" id="250"/>
    <lineage>
        <taxon>Bacteria</taxon>
        <taxon>Pseudomonadati</taxon>
        <taxon>Bacteroidota</taxon>
        <taxon>Flavobacteriia</taxon>
        <taxon>Flavobacteriales</taxon>
        <taxon>Weeksellaceae</taxon>
        <taxon>Chryseobacterium group</taxon>
        <taxon>Chryseobacterium</taxon>
    </lineage>
</organism>
<evidence type="ECO:0000313" key="3">
    <source>
        <dbReference type="Proteomes" id="UP000279227"/>
    </source>
</evidence>
<name>A0A448B287_CHRGE</name>
<dbReference type="InterPro" id="IPR052159">
    <property type="entry name" value="Competence_DNA_uptake"/>
</dbReference>
<proteinExistence type="predicted"/>
<dbReference type="Gene3D" id="3.60.15.10">
    <property type="entry name" value="Ribonuclease Z/Hydroxyacylglutathione hydrolase-like"/>
    <property type="match status" value="1"/>
</dbReference>
<evidence type="ECO:0000259" key="1">
    <source>
        <dbReference type="Pfam" id="PF00753"/>
    </source>
</evidence>
<reference evidence="2 3" key="1">
    <citation type="submission" date="2018-12" db="EMBL/GenBank/DDBJ databases">
        <authorList>
            <consortium name="Pathogen Informatics"/>
        </authorList>
    </citation>
    <scope>NUCLEOTIDE SEQUENCE [LARGE SCALE GENOMIC DNA]</scope>
    <source>
        <strain evidence="2 3">NCTC11432</strain>
    </source>
</reference>
<dbReference type="PANTHER" id="PTHR30619:SF1">
    <property type="entry name" value="RECOMBINATION PROTEIN 2"/>
    <property type="match status" value="1"/>
</dbReference>
<feature type="domain" description="Metallo-beta-lactamase" evidence="1">
    <location>
        <begin position="33"/>
        <end position="83"/>
    </location>
</feature>
<dbReference type="GeneID" id="93020744"/>
<protein>
    <recommendedName>
        <fullName evidence="1">Metallo-beta-lactamase domain-containing protein</fullName>
    </recommendedName>
</protein>
<dbReference type="InterPro" id="IPR036866">
    <property type="entry name" value="RibonucZ/Hydroxyglut_hydro"/>
</dbReference>
<dbReference type="RefSeq" id="WP_002977362.1">
    <property type="nucleotide sequence ID" value="NZ_CP068486.1"/>
</dbReference>
<dbReference type="STRING" id="525257.HMPREF0204_12304"/>
<dbReference type="EMBL" id="LR134289">
    <property type="protein sequence ID" value="VEE07436.1"/>
    <property type="molecule type" value="Genomic_DNA"/>
</dbReference>
<accession>A0A448B287</accession>